<reference evidence="5" key="1">
    <citation type="submission" date="2020-03" db="EMBL/GenBank/DDBJ databases">
        <title>Draft Genome Sequence of Cylindrodendrum hubeiense.</title>
        <authorList>
            <person name="Buettner E."/>
            <person name="Kellner H."/>
        </authorList>
    </citation>
    <scope>NUCLEOTIDE SEQUENCE</scope>
    <source>
        <strain evidence="5">IHI 201604</strain>
    </source>
</reference>
<evidence type="ECO:0000313" key="5">
    <source>
        <dbReference type="EMBL" id="KAF7556376.1"/>
    </source>
</evidence>
<dbReference type="Gene3D" id="3.40.50.1580">
    <property type="entry name" value="Nucleoside phosphorylase domain"/>
    <property type="match status" value="1"/>
</dbReference>
<dbReference type="InterPro" id="IPR036770">
    <property type="entry name" value="Ankyrin_rpt-contain_sf"/>
</dbReference>
<evidence type="ECO:0000256" key="3">
    <source>
        <dbReference type="PROSITE-ProRule" id="PRU00023"/>
    </source>
</evidence>
<evidence type="ECO:0000256" key="2">
    <source>
        <dbReference type="ARBA" id="ARBA00023043"/>
    </source>
</evidence>
<dbReference type="AlphaFoldDB" id="A0A9P5HMS6"/>
<feature type="repeat" description="ANK" evidence="3">
    <location>
        <begin position="634"/>
        <end position="666"/>
    </location>
</feature>
<dbReference type="Proteomes" id="UP000722485">
    <property type="component" value="Unassembled WGS sequence"/>
</dbReference>
<keyword evidence="6" id="KW-1185">Reference proteome</keyword>
<feature type="repeat" description="ANK" evidence="3">
    <location>
        <begin position="908"/>
        <end position="940"/>
    </location>
</feature>
<feature type="repeat" description="ANK" evidence="3">
    <location>
        <begin position="671"/>
        <end position="703"/>
    </location>
</feature>
<proteinExistence type="predicted"/>
<feature type="repeat" description="ANK" evidence="3">
    <location>
        <begin position="745"/>
        <end position="777"/>
    </location>
</feature>
<dbReference type="GO" id="GO:0009116">
    <property type="term" value="P:nucleoside metabolic process"/>
    <property type="evidence" value="ECO:0007669"/>
    <property type="project" value="InterPro"/>
</dbReference>
<gene>
    <name evidence="5" type="ORF">G7Z17_g1419</name>
</gene>
<dbReference type="Pfam" id="PF00023">
    <property type="entry name" value="Ank"/>
    <property type="match status" value="1"/>
</dbReference>
<dbReference type="GO" id="GO:0003824">
    <property type="term" value="F:catalytic activity"/>
    <property type="evidence" value="ECO:0007669"/>
    <property type="project" value="InterPro"/>
</dbReference>
<feature type="domain" description="Nephrocystin 3-like N-terminal" evidence="4">
    <location>
        <begin position="379"/>
        <end position="428"/>
    </location>
</feature>
<feature type="repeat" description="ANK" evidence="3">
    <location>
        <begin position="560"/>
        <end position="592"/>
    </location>
</feature>
<keyword evidence="1" id="KW-0677">Repeat</keyword>
<dbReference type="OrthoDB" id="1577640at2759"/>
<dbReference type="PRINTS" id="PR01415">
    <property type="entry name" value="ANKYRIN"/>
</dbReference>
<dbReference type="Pfam" id="PF24883">
    <property type="entry name" value="NPHP3_N"/>
    <property type="match status" value="1"/>
</dbReference>
<dbReference type="EMBL" id="JAANBB010000012">
    <property type="protein sequence ID" value="KAF7556376.1"/>
    <property type="molecule type" value="Genomic_DNA"/>
</dbReference>
<feature type="repeat" description="ANK" evidence="3">
    <location>
        <begin position="597"/>
        <end position="629"/>
    </location>
</feature>
<name>A0A9P5HMS6_9HYPO</name>
<feature type="repeat" description="ANK" evidence="3">
    <location>
        <begin position="875"/>
        <end position="907"/>
    </location>
</feature>
<sequence>MDELPAKPSYEDYTVGWVAVLPCEIDAARLLLDHEHESLDSAIGDPNNYIIGDMEGHNIALAYPGFGIKGATAATNVMSNMLRTFPKIRFGLLVGVAGGAPECPDPEDPYSDIRLGDIVVSCPVDGYGGVRQVDYGKRIGLDEFKLTDHLNKPPAVLLTGVQTLRADHNFEKGKMAQYIQRATERSGKLKMKGYSFPGWEEDHLFKSSCIHPQTSEGSPLPSCSECDSEQIERRLDRPSNDPAVHYGLIASGNQVVRSAEYRDKLRKEHGIMCFEMEAAGLMDNLPCLVVRGICDYSDGHKNKMWQPYAAITAAAYTKDLLRVVRPQRIKEQKLVLQVIATCQRQQHDDKKRRDILHWLDPDDTHTKKFTDSVQKWNSGTVQQLLNSEEFLNWADNEAQTLWCQGIAGAGKTIFASAVIFNLKHAQKDTDVASRGGIAYGMFVLAEPLLDSLKDEEFEERLRLNPLYDYAAHYWGHHGRASSTSSLPSLLEFLDKQPQVDASSQALLVKKWWFDSLIHSPYCQSFPKERTATHLAAFFGLVETVSYLLEAESNADSKDQHGRTPLSIAAEHGHEAVARLLLAQGVDADSKSSGSAGYGRTPLSFAAEHGNEGMVELLLAQKVEADSRITKGFDFGRTPLSFAAGHGHESIVKLLLAKEVEADSRANSGFSQGRTPLSLAAENGHEAVVKLLLAQEVEADSKITGGVHQGRTPLSLAAENGHETIVRLLLAQGVEIDSTATYRSSDGRTPLSFAASNGHMTTVEWLLTHGADPKSTDAKGLNPISRALKNDYLAVANLMAVHIAETRLGNGQTNLSAAAEQGLEVVVKWFLLSGAEADSRDDNDQTPLSYATLGGHESVAKLLLMHGAETNLKDSKGWAPLFYSAERGYESIVRLLLEHEAETDVKDEEGRTPLFYATIRGHESIVKLLLAHGARVDLKDKDGRTPLSYAEEEKHQAVVQLLS</sequence>
<dbReference type="InterPro" id="IPR056884">
    <property type="entry name" value="NPHP3-like_N"/>
</dbReference>
<feature type="repeat" description="ANK" evidence="3">
    <location>
        <begin position="842"/>
        <end position="874"/>
    </location>
</feature>
<dbReference type="SUPFAM" id="SSF48403">
    <property type="entry name" value="Ankyrin repeat"/>
    <property type="match status" value="2"/>
</dbReference>
<dbReference type="SUPFAM" id="SSF53167">
    <property type="entry name" value="Purine and uridine phosphorylases"/>
    <property type="match status" value="1"/>
</dbReference>
<dbReference type="PROSITE" id="PS50297">
    <property type="entry name" value="ANK_REP_REGION"/>
    <property type="match status" value="9"/>
</dbReference>
<dbReference type="PANTHER" id="PTHR24198">
    <property type="entry name" value="ANKYRIN REPEAT AND PROTEIN KINASE DOMAIN-CONTAINING PROTEIN"/>
    <property type="match status" value="1"/>
</dbReference>
<feature type="repeat" description="ANK" evidence="3">
    <location>
        <begin position="527"/>
        <end position="559"/>
    </location>
</feature>
<feature type="repeat" description="ANK" evidence="3">
    <location>
        <begin position="708"/>
        <end position="740"/>
    </location>
</feature>
<keyword evidence="2 3" id="KW-0040">ANK repeat</keyword>
<dbReference type="InterPro" id="IPR035994">
    <property type="entry name" value="Nucleoside_phosphorylase_sf"/>
</dbReference>
<dbReference type="Pfam" id="PF12796">
    <property type="entry name" value="Ank_2"/>
    <property type="match status" value="5"/>
</dbReference>
<evidence type="ECO:0000259" key="4">
    <source>
        <dbReference type="Pfam" id="PF24883"/>
    </source>
</evidence>
<dbReference type="SMART" id="SM00248">
    <property type="entry name" value="ANK"/>
    <property type="match status" value="12"/>
</dbReference>
<dbReference type="PROSITE" id="PS50088">
    <property type="entry name" value="ANK_REPEAT"/>
    <property type="match status" value="11"/>
</dbReference>
<evidence type="ECO:0000313" key="6">
    <source>
        <dbReference type="Proteomes" id="UP000722485"/>
    </source>
</evidence>
<organism evidence="5 6">
    <name type="scientific">Cylindrodendrum hubeiense</name>
    <dbReference type="NCBI Taxonomy" id="595255"/>
    <lineage>
        <taxon>Eukaryota</taxon>
        <taxon>Fungi</taxon>
        <taxon>Dikarya</taxon>
        <taxon>Ascomycota</taxon>
        <taxon>Pezizomycotina</taxon>
        <taxon>Sordariomycetes</taxon>
        <taxon>Hypocreomycetidae</taxon>
        <taxon>Hypocreales</taxon>
        <taxon>Nectriaceae</taxon>
        <taxon>Cylindrodendrum</taxon>
    </lineage>
</organism>
<accession>A0A9P5HMS6</accession>
<feature type="repeat" description="ANK" evidence="3">
    <location>
        <begin position="809"/>
        <end position="841"/>
    </location>
</feature>
<dbReference type="InterPro" id="IPR002110">
    <property type="entry name" value="Ankyrin_rpt"/>
</dbReference>
<evidence type="ECO:0000256" key="1">
    <source>
        <dbReference type="ARBA" id="ARBA00022737"/>
    </source>
</evidence>
<protein>
    <recommendedName>
        <fullName evidence="4">Nephrocystin 3-like N-terminal domain-containing protein</fullName>
    </recommendedName>
</protein>
<dbReference type="PANTHER" id="PTHR24198:SF165">
    <property type="entry name" value="ANKYRIN REPEAT-CONTAINING PROTEIN-RELATED"/>
    <property type="match status" value="1"/>
</dbReference>
<comment type="caution">
    <text evidence="5">The sequence shown here is derived from an EMBL/GenBank/DDBJ whole genome shotgun (WGS) entry which is preliminary data.</text>
</comment>
<dbReference type="Gene3D" id="1.25.40.20">
    <property type="entry name" value="Ankyrin repeat-containing domain"/>
    <property type="match status" value="5"/>
</dbReference>